<keyword evidence="2" id="KW-1185">Reference proteome</keyword>
<evidence type="ECO:0000313" key="1">
    <source>
        <dbReference type="EMBL" id="RIB02728.1"/>
    </source>
</evidence>
<proteinExistence type="predicted"/>
<evidence type="ECO:0008006" key="3">
    <source>
        <dbReference type="Google" id="ProtNLM"/>
    </source>
</evidence>
<protein>
    <recommendedName>
        <fullName evidence="3">TLDc domain-containing protein</fullName>
    </recommendedName>
</protein>
<accession>A0A397U0N1</accession>
<gene>
    <name evidence="1" type="ORF">C2G38_2255421</name>
</gene>
<sequence>MEKGDDNSVMHIIKKLLFPNKPISSVILLLRVILTKITPRTTEPFSTIINETHVAEISSWIDKKDNSYTAANNPYDFKLLLCGSRDGTGEILGGYNPNGWKKA</sequence>
<dbReference type="AlphaFoldDB" id="A0A397U0N1"/>
<dbReference type="EMBL" id="QKWP01002607">
    <property type="protein sequence ID" value="RIB02728.1"/>
    <property type="molecule type" value="Genomic_DNA"/>
</dbReference>
<dbReference type="Proteomes" id="UP000266673">
    <property type="component" value="Unassembled WGS sequence"/>
</dbReference>
<dbReference type="OrthoDB" id="2482008at2759"/>
<reference evidence="1 2" key="1">
    <citation type="submission" date="2018-06" db="EMBL/GenBank/DDBJ databases">
        <title>Comparative genomics reveals the genomic features of Rhizophagus irregularis, R. cerebriforme, R. diaphanum and Gigaspora rosea, and their symbiotic lifestyle signature.</title>
        <authorList>
            <person name="Morin E."/>
            <person name="San Clemente H."/>
            <person name="Chen E.C.H."/>
            <person name="De La Providencia I."/>
            <person name="Hainaut M."/>
            <person name="Kuo A."/>
            <person name="Kohler A."/>
            <person name="Murat C."/>
            <person name="Tang N."/>
            <person name="Roy S."/>
            <person name="Loubradou J."/>
            <person name="Henrissat B."/>
            <person name="Grigoriev I.V."/>
            <person name="Corradi N."/>
            <person name="Roux C."/>
            <person name="Martin F.M."/>
        </authorList>
    </citation>
    <scope>NUCLEOTIDE SEQUENCE [LARGE SCALE GENOMIC DNA]</scope>
    <source>
        <strain evidence="1 2">DAOM 194757</strain>
    </source>
</reference>
<evidence type="ECO:0000313" key="2">
    <source>
        <dbReference type="Proteomes" id="UP000266673"/>
    </source>
</evidence>
<organism evidence="1 2">
    <name type="scientific">Gigaspora rosea</name>
    <dbReference type="NCBI Taxonomy" id="44941"/>
    <lineage>
        <taxon>Eukaryota</taxon>
        <taxon>Fungi</taxon>
        <taxon>Fungi incertae sedis</taxon>
        <taxon>Mucoromycota</taxon>
        <taxon>Glomeromycotina</taxon>
        <taxon>Glomeromycetes</taxon>
        <taxon>Diversisporales</taxon>
        <taxon>Gigasporaceae</taxon>
        <taxon>Gigaspora</taxon>
    </lineage>
</organism>
<comment type="caution">
    <text evidence="1">The sequence shown here is derived from an EMBL/GenBank/DDBJ whole genome shotgun (WGS) entry which is preliminary data.</text>
</comment>
<name>A0A397U0N1_9GLOM</name>